<organism evidence="1 2">
    <name type="scientific">Enhygromyxa salina</name>
    <dbReference type="NCBI Taxonomy" id="215803"/>
    <lineage>
        <taxon>Bacteria</taxon>
        <taxon>Pseudomonadati</taxon>
        <taxon>Myxococcota</taxon>
        <taxon>Polyangia</taxon>
        <taxon>Nannocystales</taxon>
        <taxon>Nannocystaceae</taxon>
        <taxon>Enhygromyxa</taxon>
    </lineage>
</organism>
<evidence type="ECO:0000313" key="2">
    <source>
        <dbReference type="Proteomes" id="UP000238823"/>
    </source>
</evidence>
<protein>
    <submittedName>
        <fullName evidence="1">Uncharacterized protein</fullName>
    </submittedName>
</protein>
<sequence>MTPMIPMIPTSTTIPLLDAMLADPARAQAPLGDGPARARTGVAVASFIDGLRCFDAGPTAMIARVEALAPEAQLFAWEGVGLAAEARGQIDVALAAAPTFAPLLLVGAGWADALRGRKIGAPRCAHVDRWSVLDGQGFCLGLLDRRAALLEFAPEPTVALAIDQGIGRSLYFVHGGTASAIERAIMDVPASRRGALWSGVGLASVITNGLNDTARADLRERGGADLQLGEHLAALLLARISTPPHEPPTGWAATVLDGSEPPIAVLRRGLDRG</sequence>
<gene>
    <name evidence="1" type="ORF">ENSA7_12120</name>
</gene>
<dbReference type="InterPro" id="IPR012964">
    <property type="entry name" value="DUF1702"/>
</dbReference>
<comment type="caution">
    <text evidence="1">The sequence shown here is derived from an EMBL/GenBank/DDBJ whole genome shotgun (WGS) entry which is preliminary data.</text>
</comment>
<accession>A0A2S9YVZ6</accession>
<proteinExistence type="predicted"/>
<dbReference type="Proteomes" id="UP000238823">
    <property type="component" value="Unassembled WGS sequence"/>
</dbReference>
<reference evidence="1 2" key="1">
    <citation type="submission" date="2018-03" db="EMBL/GenBank/DDBJ databases">
        <title>Draft Genome Sequences of the Obligatory Marine Myxobacteria Enhygromyxa salina SWB007.</title>
        <authorList>
            <person name="Poehlein A."/>
            <person name="Moghaddam J.A."/>
            <person name="Harms H."/>
            <person name="Alanjari M."/>
            <person name="Koenig G.M."/>
            <person name="Daniel R."/>
            <person name="Schaeberle T.F."/>
        </authorList>
    </citation>
    <scope>NUCLEOTIDE SEQUENCE [LARGE SCALE GENOMIC DNA]</scope>
    <source>
        <strain evidence="1 2">SWB007</strain>
    </source>
</reference>
<dbReference type="EMBL" id="PVNL01000030">
    <property type="protein sequence ID" value="PRQ09222.1"/>
    <property type="molecule type" value="Genomic_DNA"/>
</dbReference>
<dbReference type="OrthoDB" id="2530105at2"/>
<dbReference type="RefSeq" id="WP_146157388.1">
    <property type="nucleotide sequence ID" value="NZ_PVNL01000030.1"/>
</dbReference>
<name>A0A2S9YVZ6_9BACT</name>
<dbReference type="AlphaFoldDB" id="A0A2S9YVZ6"/>
<evidence type="ECO:0000313" key="1">
    <source>
        <dbReference type="EMBL" id="PRQ09222.1"/>
    </source>
</evidence>
<dbReference type="Pfam" id="PF08012">
    <property type="entry name" value="DUF1702"/>
    <property type="match status" value="1"/>
</dbReference>